<comment type="subcellular location">
    <subcellularLocation>
        <location evidence="1 11">Plastid</location>
        <location evidence="1 11">Chloroplast</location>
    </subcellularLocation>
</comment>
<accession>A0A835LYB8</accession>
<dbReference type="PANTHER" id="PTHR31727:SF2">
    <property type="entry name" value="PALMITOYL-ACYL CARRIER PROTEIN THIOESTERASE, CHLOROPLASTIC"/>
    <property type="match status" value="1"/>
</dbReference>
<dbReference type="GO" id="GO:0000036">
    <property type="term" value="F:acyl carrier activity"/>
    <property type="evidence" value="ECO:0007669"/>
    <property type="project" value="TreeGrafter"/>
</dbReference>
<comment type="caution">
    <text evidence="16">The sequence shown here is derived from an EMBL/GenBank/DDBJ whole genome shotgun (WGS) entry which is preliminary data.</text>
</comment>
<proteinExistence type="inferred from homology"/>
<name>A0A835LYB8_9MAGN</name>
<feature type="domain" description="Acyl-ACP thioesterase N-terminal hotdog" evidence="13">
    <location>
        <begin position="133"/>
        <end position="275"/>
    </location>
</feature>
<evidence type="ECO:0000256" key="7">
    <source>
        <dbReference type="ARBA" id="ARBA00022832"/>
    </source>
</evidence>
<dbReference type="Pfam" id="PF01643">
    <property type="entry name" value="Acyl-ACP_TE"/>
    <property type="match status" value="1"/>
</dbReference>
<dbReference type="InterPro" id="IPR045023">
    <property type="entry name" value="FATA/B"/>
</dbReference>
<dbReference type="Pfam" id="PF20791">
    <property type="entry name" value="Acyl-ACP_TE_C"/>
    <property type="match status" value="1"/>
</dbReference>
<evidence type="ECO:0000256" key="8">
    <source>
        <dbReference type="ARBA" id="ARBA00022946"/>
    </source>
</evidence>
<dbReference type="InterPro" id="IPR002864">
    <property type="entry name" value="Acyl-ACP_thioesterase_NHD"/>
</dbReference>
<dbReference type="PANTHER" id="PTHR31727">
    <property type="entry name" value="OLEOYL-ACYL CARRIER PROTEIN THIOESTERASE 1, CHLOROPLASTIC"/>
    <property type="match status" value="1"/>
</dbReference>
<evidence type="ECO:0000256" key="9">
    <source>
        <dbReference type="ARBA" id="ARBA00023098"/>
    </source>
</evidence>
<evidence type="ECO:0000256" key="11">
    <source>
        <dbReference type="RuleBase" id="RU363096"/>
    </source>
</evidence>
<dbReference type="EC" id="3.1.2.-" evidence="11"/>
<evidence type="ECO:0000256" key="5">
    <source>
        <dbReference type="ARBA" id="ARBA00022640"/>
    </source>
</evidence>
<keyword evidence="6 11" id="KW-0378">Hydrolase</keyword>
<feature type="domain" description="Acyl-ACP thioesterase-like C-terminal" evidence="15">
    <location>
        <begin position="302"/>
        <end position="399"/>
    </location>
</feature>
<dbReference type="InterPro" id="IPR029069">
    <property type="entry name" value="HotDog_dom_sf"/>
</dbReference>
<evidence type="ECO:0000256" key="1">
    <source>
        <dbReference type="ARBA" id="ARBA00004229"/>
    </source>
</evidence>
<reference evidence="16 17" key="1">
    <citation type="submission" date="2020-10" db="EMBL/GenBank/DDBJ databases">
        <title>The Coptis chinensis genome and diversification of protoberbering-type alkaloids.</title>
        <authorList>
            <person name="Wang B."/>
            <person name="Shu S."/>
            <person name="Song C."/>
            <person name="Liu Y."/>
        </authorList>
    </citation>
    <scope>NUCLEOTIDE SEQUENCE [LARGE SCALE GENOMIC DNA]</scope>
    <source>
        <strain evidence="16">HL-2020</strain>
        <tissue evidence="16">Leaf</tissue>
    </source>
</reference>
<feature type="domain" description="Acyl-ACP-thioesterase N-terminal" evidence="14">
    <location>
        <begin position="1"/>
        <end position="122"/>
    </location>
</feature>
<dbReference type="OrthoDB" id="618395at2759"/>
<evidence type="ECO:0000256" key="4">
    <source>
        <dbReference type="ARBA" id="ARBA00022528"/>
    </source>
</evidence>
<dbReference type="GO" id="GO:0016297">
    <property type="term" value="F:fatty acyl-[ACP] hydrolase activity"/>
    <property type="evidence" value="ECO:0007669"/>
    <property type="project" value="InterPro"/>
</dbReference>
<evidence type="ECO:0000313" key="17">
    <source>
        <dbReference type="Proteomes" id="UP000631114"/>
    </source>
</evidence>
<gene>
    <name evidence="16" type="ORF">IFM89_004213</name>
</gene>
<dbReference type="InterPro" id="IPR021113">
    <property type="entry name" value="Acyl-ACP-thioesterase_N"/>
</dbReference>
<evidence type="ECO:0000313" key="16">
    <source>
        <dbReference type="EMBL" id="KAF9612803.1"/>
    </source>
</evidence>
<feature type="region of interest" description="Disordered" evidence="12">
    <location>
        <begin position="19"/>
        <end position="46"/>
    </location>
</feature>
<keyword evidence="3 11" id="KW-0444">Lipid biosynthesis</keyword>
<dbReference type="FunFam" id="3.10.129.10:FF:000014">
    <property type="entry name" value="Acyl-[acyl-carrier-protein] hydrolase"/>
    <property type="match status" value="1"/>
</dbReference>
<comment type="function">
    <text evidence="11">Plays an essential role in chain termination during de novo fatty acid synthesis.</text>
</comment>
<sequence>MVATAATAAFFPVASSSTKAAMKGGSDNLETRGINSSKPASLSGGLKVKANAQASPKINGTITYPPAKNEEMSTSSVPARTFINQLPDWSVLLTAITAMFLAAEKQWTLLDWKPRRSDMLVDPFGLGKIVQDGLVFQQNFSIRSYEIGVDGTTSIESFMNHLQARKKQKTFETALNHAKTVGLLGDGFGSTEAMTSRNLIWVVAKMQISVNRYPTWGDVVQVDTWVAPNGKNGMRRDWLIRDGISGETLARASSVWVLMNTSTRKLSKLPDEVRVEIEPYYMDCPPIVEEDSRKLPKLDDDTADYVRTGLTPRWNDLDLNQHVNNVKYIGWILESSISMLENHELAGIALEYRKECRKDNVLQSLTAVSKDGANDLPECVHLLRLENGPEIVRGRTLWRPKRINNYGSVGQIPAESM</sequence>
<evidence type="ECO:0000256" key="6">
    <source>
        <dbReference type="ARBA" id="ARBA00022801"/>
    </source>
</evidence>
<keyword evidence="8" id="KW-0809">Transit peptide</keyword>
<dbReference type="GO" id="GO:0009507">
    <property type="term" value="C:chloroplast"/>
    <property type="evidence" value="ECO:0007669"/>
    <property type="project" value="UniProtKB-SubCell"/>
</dbReference>
<dbReference type="Pfam" id="PF12590">
    <property type="entry name" value="Acyl-thio_N"/>
    <property type="match status" value="1"/>
</dbReference>
<keyword evidence="17" id="KW-1185">Reference proteome</keyword>
<evidence type="ECO:0000256" key="2">
    <source>
        <dbReference type="ARBA" id="ARBA00006500"/>
    </source>
</evidence>
<evidence type="ECO:0000259" key="13">
    <source>
        <dbReference type="Pfam" id="PF01643"/>
    </source>
</evidence>
<keyword evidence="7 11" id="KW-0276">Fatty acid metabolism</keyword>
<comment type="similarity">
    <text evidence="2 11">Belongs to the acyl-ACP thioesterase family.</text>
</comment>
<organism evidence="16 17">
    <name type="scientific">Coptis chinensis</name>
    <dbReference type="NCBI Taxonomy" id="261450"/>
    <lineage>
        <taxon>Eukaryota</taxon>
        <taxon>Viridiplantae</taxon>
        <taxon>Streptophyta</taxon>
        <taxon>Embryophyta</taxon>
        <taxon>Tracheophyta</taxon>
        <taxon>Spermatophyta</taxon>
        <taxon>Magnoliopsida</taxon>
        <taxon>Ranunculales</taxon>
        <taxon>Ranunculaceae</taxon>
        <taxon>Coptidoideae</taxon>
        <taxon>Coptis</taxon>
    </lineage>
</organism>
<dbReference type="InterPro" id="IPR049427">
    <property type="entry name" value="Acyl-ACP_TE_C"/>
</dbReference>
<keyword evidence="5 11" id="KW-0934">Plastid</keyword>
<evidence type="ECO:0000256" key="12">
    <source>
        <dbReference type="SAM" id="MobiDB-lite"/>
    </source>
</evidence>
<evidence type="ECO:0000256" key="10">
    <source>
        <dbReference type="ARBA" id="ARBA00023160"/>
    </source>
</evidence>
<dbReference type="Proteomes" id="UP000631114">
    <property type="component" value="Unassembled WGS sequence"/>
</dbReference>
<keyword evidence="10 11" id="KW-0275">Fatty acid biosynthesis</keyword>
<keyword evidence="4 11" id="KW-0150">Chloroplast</keyword>
<dbReference type="EMBL" id="JADFTS010000003">
    <property type="protein sequence ID" value="KAF9612803.1"/>
    <property type="molecule type" value="Genomic_DNA"/>
</dbReference>
<dbReference type="Gene3D" id="3.10.129.10">
    <property type="entry name" value="Hotdog Thioesterase"/>
    <property type="match status" value="1"/>
</dbReference>
<evidence type="ECO:0000259" key="15">
    <source>
        <dbReference type="Pfam" id="PF20791"/>
    </source>
</evidence>
<dbReference type="SUPFAM" id="SSF54637">
    <property type="entry name" value="Thioesterase/thiol ester dehydrase-isomerase"/>
    <property type="match status" value="2"/>
</dbReference>
<dbReference type="AlphaFoldDB" id="A0A835LYB8"/>
<evidence type="ECO:0000259" key="14">
    <source>
        <dbReference type="Pfam" id="PF12590"/>
    </source>
</evidence>
<keyword evidence="9 11" id="KW-0443">Lipid metabolism</keyword>
<protein>
    <recommendedName>
        <fullName evidence="11">Acyl-[acyl-carrier-protein] hydrolase</fullName>
        <ecNumber evidence="11">3.1.2.-</ecNumber>
    </recommendedName>
</protein>
<dbReference type="CDD" id="cd00586">
    <property type="entry name" value="4HBT"/>
    <property type="match status" value="1"/>
</dbReference>
<evidence type="ECO:0000256" key="3">
    <source>
        <dbReference type="ARBA" id="ARBA00022516"/>
    </source>
</evidence>